<dbReference type="PRINTS" id="PR00313">
    <property type="entry name" value="CABNDNGRPT"/>
</dbReference>
<dbReference type="Gene3D" id="2.150.10.10">
    <property type="entry name" value="Serralysin-like metalloprotease, C-terminal"/>
    <property type="match status" value="5"/>
</dbReference>
<comment type="caution">
    <text evidence="4">The sequence shown here is derived from an EMBL/GenBank/DDBJ whole genome shotgun (WGS) entry which is preliminary data.</text>
</comment>
<dbReference type="InterPro" id="IPR001343">
    <property type="entry name" value="Hemolysn_Ca-bd"/>
</dbReference>
<keyword evidence="2" id="KW-0964">Secreted</keyword>
<comment type="subcellular location">
    <subcellularLocation>
        <location evidence="1">Secreted</location>
    </subcellularLocation>
</comment>
<feature type="compositionally biased region" description="Acidic residues" evidence="3">
    <location>
        <begin position="519"/>
        <end position="528"/>
    </location>
</feature>
<dbReference type="PROSITE" id="PS00330">
    <property type="entry name" value="HEMOLYSIN_CALCIUM"/>
    <property type="match status" value="9"/>
</dbReference>
<feature type="region of interest" description="Disordered" evidence="3">
    <location>
        <begin position="498"/>
        <end position="534"/>
    </location>
</feature>
<dbReference type="InterPro" id="IPR011049">
    <property type="entry name" value="Serralysin-like_metalloprot_C"/>
</dbReference>
<dbReference type="PANTHER" id="PTHR38340:SF1">
    <property type="entry name" value="S-LAYER PROTEIN"/>
    <property type="match status" value="1"/>
</dbReference>
<dbReference type="GO" id="GO:0005576">
    <property type="term" value="C:extracellular region"/>
    <property type="evidence" value="ECO:0007669"/>
    <property type="project" value="UniProtKB-SubCell"/>
</dbReference>
<evidence type="ECO:0008006" key="6">
    <source>
        <dbReference type="Google" id="ProtNLM"/>
    </source>
</evidence>
<reference evidence="4" key="1">
    <citation type="submission" date="2020-12" db="EMBL/GenBank/DDBJ databases">
        <title>Pontibaca salina gen. nov., sp. nov., isolated from marine sediment.</title>
        <authorList>
            <person name="Bo J."/>
            <person name="Wang S."/>
            <person name="Song X."/>
            <person name="Du Z."/>
        </authorList>
    </citation>
    <scope>NUCLEOTIDE SEQUENCE</scope>
    <source>
        <strain evidence="4">S1109L</strain>
    </source>
</reference>
<gene>
    <name evidence="4" type="ORF">JAO82_12315</name>
</gene>
<accession>A0A934HRY4</accession>
<dbReference type="PANTHER" id="PTHR38340">
    <property type="entry name" value="S-LAYER PROTEIN"/>
    <property type="match status" value="1"/>
</dbReference>
<dbReference type="GO" id="GO:0005509">
    <property type="term" value="F:calcium ion binding"/>
    <property type="evidence" value="ECO:0007669"/>
    <property type="project" value="InterPro"/>
</dbReference>
<evidence type="ECO:0000256" key="3">
    <source>
        <dbReference type="SAM" id="MobiDB-lite"/>
    </source>
</evidence>
<dbReference type="Proteomes" id="UP000613255">
    <property type="component" value="Unassembled WGS sequence"/>
</dbReference>
<dbReference type="InterPro" id="IPR018511">
    <property type="entry name" value="Hemolysin-typ_Ca-bd_CS"/>
</dbReference>
<keyword evidence="5" id="KW-1185">Reference proteome</keyword>
<dbReference type="EMBL" id="JAEIJD010000011">
    <property type="protein sequence ID" value="MBI6630662.1"/>
    <property type="molecule type" value="Genomic_DNA"/>
</dbReference>
<organism evidence="4 5">
    <name type="scientific">Pontibaca salina</name>
    <dbReference type="NCBI Taxonomy" id="2795731"/>
    <lineage>
        <taxon>Bacteria</taxon>
        <taxon>Pseudomonadati</taxon>
        <taxon>Pseudomonadota</taxon>
        <taxon>Alphaproteobacteria</taxon>
        <taxon>Rhodobacterales</taxon>
        <taxon>Roseobacteraceae</taxon>
        <taxon>Pontibaca</taxon>
    </lineage>
</organism>
<dbReference type="Pfam" id="PF00353">
    <property type="entry name" value="HemolysinCabind"/>
    <property type="match status" value="6"/>
</dbReference>
<evidence type="ECO:0000256" key="1">
    <source>
        <dbReference type="ARBA" id="ARBA00004613"/>
    </source>
</evidence>
<sequence length="818" mass="82331">MKLTLTGRLTTGQDGLDVDLRDMRILQTGAGSLLYAATGQNGGLSAWRLDRGGALAELAGTTWFSVSGMAMGAMQAVTLYGGDHLILPGAGNSDLLGYGLEPDGSIGALTAIVKGAGGQNAALTSTAREDGAMVLYLADDATGRIAAHVIEPGGATRSFDAGGAGADPGAAILSGAVSLHSVSVGTQNWLLAADAGTQGVSSFRILTGGLLEATARLGAADGLGVAQPTALCTVAAHGQNWGILAAAGSSSLSVLRVGADGSLSATDHLIDTLDTRFGAVQALEVVTVKDHVLVLAGGGDDGLALFTLLPDGQLIHLHSLAHEIGRGLHNVTAIRAAQVGEALQIFVAAQGAAGLSQFTLPLAALGAVIRNAGPGNALLQGTAGSDLILGGDGEDRLSGGAGDDVLVSGPGGGVLIGGAGRDLFVLRPTAGTLHITDYQPGLDRLDLSLFPMLRSPAQITVKTTATGAELILYDSRIRIDSWNGAPLGAEDFWTTARLGTPDRLQVPPFDTGDPTGEPGSEEPPEGEPENVVIHGGPGDDLLSGGSGHDALYGGPGHDILYGGAGDDQLYGGPGDDLLFGGPGNDHLYGGAGNDRLYGGFGEDQLYGGPGDDLLFGGPGADRLYGGLGHDRLYGGAGDDRLYGGFGEDQLYGGPGDDLLFGGPGADRLYGGSGNDRLYGGAGNDRLHGGPGDDILYGGAGQDHLYGGPGDDLMFGGPGNDRLYGGAGNDRLYGGPGDDILTGGPGRDVFVFHADHGHDRITDFVSGTDRIHLFLGASGGDGLGFTTRGDDLVIDTGTGTITLTGLGPDGVVADDFLFL</sequence>
<evidence type="ECO:0000313" key="4">
    <source>
        <dbReference type="EMBL" id="MBI6630662.1"/>
    </source>
</evidence>
<evidence type="ECO:0000313" key="5">
    <source>
        <dbReference type="Proteomes" id="UP000613255"/>
    </source>
</evidence>
<dbReference type="SUPFAM" id="SSF51120">
    <property type="entry name" value="beta-Roll"/>
    <property type="match status" value="4"/>
</dbReference>
<dbReference type="AlphaFoldDB" id="A0A934HRY4"/>
<dbReference type="RefSeq" id="WP_198686680.1">
    <property type="nucleotide sequence ID" value="NZ_JAEIJD010000011.1"/>
</dbReference>
<proteinExistence type="predicted"/>
<evidence type="ECO:0000256" key="2">
    <source>
        <dbReference type="ARBA" id="ARBA00022525"/>
    </source>
</evidence>
<name>A0A934HRY4_9RHOB</name>
<dbReference type="InterPro" id="IPR050557">
    <property type="entry name" value="RTX_toxin/Mannuronan_C5-epim"/>
</dbReference>
<protein>
    <recommendedName>
        <fullName evidence="6">Calcium-binding protein</fullName>
    </recommendedName>
</protein>